<gene>
    <name evidence="3" type="ORF">DFP90_10888</name>
</gene>
<protein>
    <submittedName>
        <fullName evidence="3">Amino acid ABC transporter substrate-binding protein (PAAT family)</fullName>
    </submittedName>
</protein>
<keyword evidence="1" id="KW-0732">Signal</keyword>
<keyword evidence="4" id="KW-1185">Reference proteome</keyword>
<name>A0A3D9HF11_9PROT</name>
<dbReference type="AlphaFoldDB" id="A0A3D9HF11"/>
<feature type="domain" description="Solute-binding protein family 3/N-terminal" evidence="2">
    <location>
        <begin position="49"/>
        <end position="270"/>
    </location>
</feature>
<sequence length="271" mass="28929">MRTPSRRRSPRVRAATAEKLTMIQWGTGLLATLMVLALMGLGNAHAETIKLVTGDEYPPYTDKKLEGGGAAVVITEMALKESGMDSTLSWAPWSRAMKDVGAGKQDASFPWGKTPEREADFLFSRNVYSSDPSYGYVLAGSPTINSPDDMKGKTVCLPAGYGEFGHVGTLIASGDLKRRDPKDMAACFKLLERGQVDFVDSAIADAEGAAAEALGDASKVARSEFQTSAAGLHFIVARSHANAQALVDAFDAGFDKLMAAGKIEEVLGRYQ</sequence>
<dbReference type="PANTHER" id="PTHR35936">
    <property type="entry name" value="MEMBRANE-BOUND LYTIC MUREIN TRANSGLYCOSYLASE F"/>
    <property type="match status" value="1"/>
</dbReference>
<organism evidence="3 4">
    <name type="scientific">Aestuariispira insulae</name>
    <dbReference type="NCBI Taxonomy" id="1461337"/>
    <lineage>
        <taxon>Bacteria</taxon>
        <taxon>Pseudomonadati</taxon>
        <taxon>Pseudomonadota</taxon>
        <taxon>Alphaproteobacteria</taxon>
        <taxon>Rhodospirillales</taxon>
        <taxon>Kiloniellaceae</taxon>
        <taxon>Aestuariispira</taxon>
    </lineage>
</organism>
<evidence type="ECO:0000313" key="4">
    <source>
        <dbReference type="Proteomes" id="UP000256845"/>
    </source>
</evidence>
<dbReference type="Gene3D" id="3.40.190.10">
    <property type="entry name" value="Periplasmic binding protein-like II"/>
    <property type="match status" value="2"/>
</dbReference>
<evidence type="ECO:0000259" key="2">
    <source>
        <dbReference type="Pfam" id="PF00497"/>
    </source>
</evidence>
<accession>A0A3D9HF11</accession>
<dbReference type="OrthoDB" id="8479038at2"/>
<dbReference type="Pfam" id="PF00497">
    <property type="entry name" value="SBP_bac_3"/>
    <property type="match status" value="1"/>
</dbReference>
<dbReference type="InterPro" id="IPR001638">
    <property type="entry name" value="Solute-binding_3/MltF_N"/>
</dbReference>
<dbReference type="EMBL" id="QRDW01000008">
    <property type="protein sequence ID" value="RED48070.1"/>
    <property type="molecule type" value="Genomic_DNA"/>
</dbReference>
<reference evidence="3 4" key="1">
    <citation type="submission" date="2018-07" db="EMBL/GenBank/DDBJ databases">
        <title>Genomic Encyclopedia of Type Strains, Phase III (KMG-III): the genomes of soil and plant-associated and newly described type strains.</title>
        <authorList>
            <person name="Whitman W."/>
        </authorList>
    </citation>
    <scope>NUCLEOTIDE SEQUENCE [LARGE SCALE GENOMIC DNA]</scope>
    <source>
        <strain evidence="3 4">CECT 8488</strain>
    </source>
</reference>
<dbReference type="PANTHER" id="PTHR35936:SF35">
    <property type="entry name" value="L-CYSTINE-BINDING PROTEIN TCYJ"/>
    <property type="match status" value="1"/>
</dbReference>
<dbReference type="Proteomes" id="UP000256845">
    <property type="component" value="Unassembled WGS sequence"/>
</dbReference>
<comment type="caution">
    <text evidence="3">The sequence shown here is derived from an EMBL/GenBank/DDBJ whole genome shotgun (WGS) entry which is preliminary data.</text>
</comment>
<evidence type="ECO:0000313" key="3">
    <source>
        <dbReference type="EMBL" id="RED48070.1"/>
    </source>
</evidence>
<dbReference type="SUPFAM" id="SSF53850">
    <property type="entry name" value="Periplasmic binding protein-like II"/>
    <property type="match status" value="1"/>
</dbReference>
<evidence type="ECO:0000256" key="1">
    <source>
        <dbReference type="ARBA" id="ARBA00022729"/>
    </source>
</evidence>
<proteinExistence type="predicted"/>
<dbReference type="RefSeq" id="WP_115937698.1">
    <property type="nucleotide sequence ID" value="NZ_QRDW01000008.1"/>
</dbReference>